<evidence type="ECO:0000313" key="2">
    <source>
        <dbReference type="EMBL" id="KAK7685243.1"/>
    </source>
</evidence>
<dbReference type="AlphaFoldDB" id="A0AAW0FVZ0"/>
<proteinExistence type="predicted"/>
<feature type="compositionally biased region" description="Basic and acidic residues" evidence="1">
    <location>
        <begin position="1"/>
        <end position="15"/>
    </location>
</feature>
<accession>A0AAW0FVZ0</accession>
<feature type="region of interest" description="Disordered" evidence="1">
    <location>
        <begin position="1"/>
        <end position="38"/>
    </location>
</feature>
<name>A0AAW0FVZ0_9APHY</name>
<protein>
    <submittedName>
        <fullName evidence="2">Uncharacterized protein</fullName>
    </submittedName>
</protein>
<evidence type="ECO:0000256" key="1">
    <source>
        <dbReference type="SAM" id="MobiDB-lite"/>
    </source>
</evidence>
<gene>
    <name evidence="2" type="ORF">QCA50_011606</name>
</gene>
<comment type="caution">
    <text evidence="2">The sequence shown here is derived from an EMBL/GenBank/DDBJ whole genome shotgun (WGS) entry which is preliminary data.</text>
</comment>
<evidence type="ECO:0000313" key="3">
    <source>
        <dbReference type="Proteomes" id="UP001385951"/>
    </source>
</evidence>
<dbReference type="Proteomes" id="UP001385951">
    <property type="component" value="Unassembled WGS sequence"/>
</dbReference>
<dbReference type="EMBL" id="JASBNA010000021">
    <property type="protein sequence ID" value="KAK7685243.1"/>
    <property type="molecule type" value="Genomic_DNA"/>
</dbReference>
<reference evidence="2 3" key="1">
    <citation type="submission" date="2022-09" db="EMBL/GenBank/DDBJ databases">
        <authorList>
            <person name="Palmer J.M."/>
        </authorList>
    </citation>
    <scope>NUCLEOTIDE SEQUENCE [LARGE SCALE GENOMIC DNA]</scope>
    <source>
        <strain evidence="2 3">DSM 7382</strain>
    </source>
</reference>
<sequence>MSVDSFAKDGTRNKDVAPAPNQHIQVHRDSQRSPSHNYRPAIIPCAQIISDTAETTKHVVIAKLQEGIKDYDNDSPIDRDGLVQMALTEMRMWVPGTPLTVSFMNCQDIPPPVIAAVKKHAKR</sequence>
<organism evidence="2 3">
    <name type="scientific">Cerrena zonata</name>
    <dbReference type="NCBI Taxonomy" id="2478898"/>
    <lineage>
        <taxon>Eukaryota</taxon>
        <taxon>Fungi</taxon>
        <taxon>Dikarya</taxon>
        <taxon>Basidiomycota</taxon>
        <taxon>Agaricomycotina</taxon>
        <taxon>Agaricomycetes</taxon>
        <taxon>Polyporales</taxon>
        <taxon>Cerrenaceae</taxon>
        <taxon>Cerrena</taxon>
    </lineage>
</organism>
<keyword evidence="3" id="KW-1185">Reference proteome</keyword>